<accession>A0ABN8Z3Y5</accession>
<evidence type="ECO:0000313" key="3">
    <source>
        <dbReference type="Proteomes" id="UP001176941"/>
    </source>
</evidence>
<dbReference type="Proteomes" id="UP001176941">
    <property type="component" value="Chromosome 27"/>
</dbReference>
<reference evidence="2" key="1">
    <citation type="submission" date="2023-04" db="EMBL/GenBank/DDBJ databases">
        <authorList>
            <consortium name="ELIXIR-Norway"/>
        </authorList>
    </citation>
    <scope>NUCLEOTIDE SEQUENCE [LARGE SCALE GENOMIC DNA]</scope>
</reference>
<keyword evidence="3" id="KW-1185">Reference proteome</keyword>
<feature type="region of interest" description="Disordered" evidence="1">
    <location>
        <begin position="1"/>
        <end position="39"/>
    </location>
</feature>
<dbReference type="EMBL" id="OX459963">
    <property type="protein sequence ID" value="CAI9167661.1"/>
    <property type="molecule type" value="Genomic_DNA"/>
</dbReference>
<evidence type="ECO:0000313" key="2">
    <source>
        <dbReference type="EMBL" id="CAI9167661.1"/>
    </source>
</evidence>
<organism evidence="2 3">
    <name type="scientific">Rangifer tarandus platyrhynchus</name>
    <name type="common">Svalbard reindeer</name>
    <dbReference type="NCBI Taxonomy" id="3082113"/>
    <lineage>
        <taxon>Eukaryota</taxon>
        <taxon>Metazoa</taxon>
        <taxon>Chordata</taxon>
        <taxon>Craniata</taxon>
        <taxon>Vertebrata</taxon>
        <taxon>Euteleostomi</taxon>
        <taxon>Mammalia</taxon>
        <taxon>Eutheria</taxon>
        <taxon>Laurasiatheria</taxon>
        <taxon>Artiodactyla</taxon>
        <taxon>Ruminantia</taxon>
        <taxon>Pecora</taxon>
        <taxon>Cervidae</taxon>
        <taxon>Odocoileinae</taxon>
        <taxon>Rangifer</taxon>
    </lineage>
</organism>
<sequence length="153" mass="16506">MAPGPCGWRSPARGRGSPNALGYGGKGGREDPGGSTQAISRTSFLPSNITTNQDAIRPGSSAHPSLGLAAGGERILSFHWLTATCMEMRMTGDSQRRLCDVDLWLTALKPASSEPELRGFFSASLPVLPPKRYLKLSPQRLCLTPSRKEIRKK</sequence>
<name>A0ABN8Z3Y5_RANTA</name>
<protein>
    <submittedName>
        <fullName evidence="2">Uncharacterized protein</fullName>
    </submittedName>
</protein>
<evidence type="ECO:0000256" key="1">
    <source>
        <dbReference type="SAM" id="MobiDB-lite"/>
    </source>
</evidence>
<gene>
    <name evidence="2" type="ORF">MRATA1EN1_LOCUS16623</name>
</gene>
<proteinExistence type="predicted"/>